<evidence type="ECO:0000313" key="3">
    <source>
        <dbReference type="Proteomes" id="UP000033200"/>
    </source>
</evidence>
<feature type="signal peptide" evidence="1">
    <location>
        <begin position="1"/>
        <end position="23"/>
    </location>
</feature>
<evidence type="ECO:0000256" key="1">
    <source>
        <dbReference type="SAM" id="SignalP"/>
    </source>
</evidence>
<sequence>MRSLTPFAVLLLLPAMGSAQSLAQERWDVTSTVVDLTVPGAPGFLLRMAKGKSRAEHKCVAPGQSVAALLAPDPKARCRVDKQQIADGRYTQALTCPQKNGAPMQVSRAGTYTAGGFVGRAEMTGQTAKGRMNVVLDQRAARVAGSCKG</sequence>
<name>A0A097EJQ6_9SPHN</name>
<organism evidence="2 3">
    <name type="scientific">Sphingomonas taxi</name>
    <dbReference type="NCBI Taxonomy" id="1549858"/>
    <lineage>
        <taxon>Bacteria</taxon>
        <taxon>Pseudomonadati</taxon>
        <taxon>Pseudomonadota</taxon>
        <taxon>Alphaproteobacteria</taxon>
        <taxon>Sphingomonadales</taxon>
        <taxon>Sphingomonadaceae</taxon>
        <taxon>Sphingomonas</taxon>
    </lineage>
</organism>
<evidence type="ECO:0000313" key="2">
    <source>
        <dbReference type="EMBL" id="AIT07804.1"/>
    </source>
</evidence>
<dbReference type="EMBL" id="CP009571">
    <property type="protein sequence ID" value="AIT07804.1"/>
    <property type="molecule type" value="Genomic_DNA"/>
</dbReference>
<dbReference type="Pfam" id="PF12276">
    <property type="entry name" value="DUF3617"/>
    <property type="match status" value="1"/>
</dbReference>
<dbReference type="HOGENOM" id="CLU_1748488_0_0_5"/>
<feature type="chain" id="PRO_5001934243" description="DUF3617 domain-containing protein" evidence="1">
    <location>
        <begin position="24"/>
        <end position="149"/>
    </location>
</feature>
<evidence type="ECO:0008006" key="4">
    <source>
        <dbReference type="Google" id="ProtNLM"/>
    </source>
</evidence>
<keyword evidence="1" id="KW-0732">Signal</keyword>
<dbReference type="Proteomes" id="UP000033200">
    <property type="component" value="Chromosome"/>
</dbReference>
<dbReference type="AlphaFoldDB" id="A0A097EJQ6"/>
<protein>
    <recommendedName>
        <fullName evidence="4">DUF3617 domain-containing protein</fullName>
    </recommendedName>
</protein>
<keyword evidence="3" id="KW-1185">Reference proteome</keyword>
<gene>
    <name evidence="2" type="ORF">MC45_17225</name>
</gene>
<dbReference type="InterPro" id="IPR022061">
    <property type="entry name" value="DUF3617"/>
</dbReference>
<dbReference type="KEGG" id="stax:MC45_17225"/>
<accession>A0A097EJQ6</accession>
<dbReference type="STRING" id="1549858.MC45_17225"/>
<dbReference type="eggNOG" id="ENOG50317TB">
    <property type="taxonomic scope" value="Bacteria"/>
</dbReference>
<proteinExistence type="predicted"/>
<dbReference type="RefSeq" id="WP_038665819.1">
    <property type="nucleotide sequence ID" value="NZ_CP009571.1"/>
</dbReference>
<reference evidence="2 3" key="1">
    <citation type="submission" date="2014-09" db="EMBL/GenBank/DDBJ databases">
        <title>Using Illumina technology Improving SMRT sequencing Genome Assembly by RASTools.</title>
        <authorList>
            <person name="Zhou Y."/>
            <person name="Ma T."/>
            <person name="Liu T."/>
        </authorList>
    </citation>
    <scope>NUCLEOTIDE SEQUENCE [LARGE SCALE GENOMIC DNA]</scope>
    <source>
        <strain evidence="2 3">ATCC 55669</strain>
    </source>
</reference>